<feature type="region of interest" description="Disordered" evidence="1">
    <location>
        <begin position="286"/>
        <end position="335"/>
    </location>
</feature>
<feature type="transmembrane region" description="Helical" evidence="2">
    <location>
        <begin position="203"/>
        <end position="226"/>
    </location>
</feature>
<evidence type="ECO:0000256" key="1">
    <source>
        <dbReference type="SAM" id="MobiDB-lite"/>
    </source>
</evidence>
<reference evidence="3" key="1">
    <citation type="submission" date="2021-01" db="EMBL/GenBank/DDBJ databases">
        <authorList>
            <person name="Corre E."/>
            <person name="Pelletier E."/>
            <person name="Niang G."/>
            <person name="Scheremetjew M."/>
            <person name="Finn R."/>
            <person name="Kale V."/>
            <person name="Holt S."/>
            <person name="Cochrane G."/>
            <person name="Meng A."/>
            <person name="Brown T."/>
            <person name="Cohen L."/>
        </authorList>
    </citation>
    <scope>NUCLEOTIDE SEQUENCE</scope>
    <source>
        <strain evidence="3">CCMP443</strain>
    </source>
</reference>
<feature type="transmembrane region" description="Helical" evidence="2">
    <location>
        <begin position="163"/>
        <end position="196"/>
    </location>
</feature>
<protein>
    <recommendedName>
        <fullName evidence="4">Transmembrane protein</fullName>
    </recommendedName>
</protein>
<proteinExistence type="predicted"/>
<feature type="transmembrane region" description="Helical" evidence="2">
    <location>
        <begin position="238"/>
        <end position="268"/>
    </location>
</feature>
<feature type="compositionally biased region" description="Basic and acidic residues" evidence="1">
    <location>
        <begin position="30"/>
        <end position="51"/>
    </location>
</feature>
<evidence type="ECO:0000256" key="2">
    <source>
        <dbReference type="SAM" id="Phobius"/>
    </source>
</evidence>
<feature type="compositionally biased region" description="Low complexity" evidence="1">
    <location>
        <begin position="1"/>
        <end position="11"/>
    </location>
</feature>
<keyword evidence="2" id="KW-1133">Transmembrane helix</keyword>
<feature type="compositionally biased region" description="Polar residues" evidence="1">
    <location>
        <begin position="55"/>
        <end position="66"/>
    </location>
</feature>
<evidence type="ECO:0000313" key="3">
    <source>
        <dbReference type="EMBL" id="CAD8808742.1"/>
    </source>
</evidence>
<gene>
    <name evidence="3" type="ORF">HTEP1355_LOCUS22423</name>
</gene>
<accession>A0A7S0W9A9</accession>
<dbReference type="AlphaFoldDB" id="A0A7S0W9A9"/>
<organism evidence="3">
    <name type="scientific">Hemiselmis tepida</name>
    <dbReference type="NCBI Taxonomy" id="464990"/>
    <lineage>
        <taxon>Eukaryota</taxon>
        <taxon>Cryptophyceae</taxon>
        <taxon>Cryptomonadales</taxon>
        <taxon>Hemiselmidaceae</taxon>
        <taxon>Hemiselmis</taxon>
    </lineage>
</organism>
<keyword evidence="2" id="KW-0472">Membrane</keyword>
<keyword evidence="2" id="KW-0812">Transmembrane</keyword>
<feature type="region of interest" description="Disordered" evidence="1">
    <location>
        <begin position="1"/>
        <end position="67"/>
    </location>
</feature>
<sequence>MAELEASGGAPARRRRRQGGSSAADTESSPPKDDAADRISADGVKGEEGLDHTQAGKNPNSENLNANKADAHPFQMKTPQQVRKQFASPAYLDDVAQSPIKTPVASSKSRQAAMSPAATKYLDCEDGVEASAAAGKGDGTAPARTDRTAGFRDVCSCFLGLPMWLYILLALLSFVLTLFLVGGLVGAAATDAALLFSDYVSDSFFSAGVVSFGVFTAGSSLSLGMFSTGLVSFGVFSVGFFSVGVFSVGVFSVGLLSLGHIVLGMYAFGSFPFQYSPTNPLTRFPRKGSPQYEAVATEEDPPPGKLPPSTPVKAQGGGQPDVGAAPAEDDLVQRA</sequence>
<name>A0A7S0W9A9_9CRYP</name>
<dbReference type="EMBL" id="HBFN01038626">
    <property type="protein sequence ID" value="CAD8808742.1"/>
    <property type="molecule type" value="Transcribed_RNA"/>
</dbReference>
<evidence type="ECO:0008006" key="4">
    <source>
        <dbReference type="Google" id="ProtNLM"/>
    </source>
</evidence>